<keyword evidence="9" id="KW-0472">Membrane</keyword>
<keyword evidence="12" id="KW-1185">Reference proteome</keyword>
<dbReference type="Pfam" id="PF12836">
    <property type="entry name" value="HHH_3"/>
    <property type="match status" value="1"/>
</dbReference>
<dbReference type="Pfam" id="PF21687">
    <property type="entry name" value="T2SSK_1st"/>
    <property type="match status" value="1"/>
</dbReference>
<dbReference type="InterPro" id="IPR005628">
    <property type="entry name" value="GspK"/>
</dbReference>
<dbReference type="Proteomes" id="UP000663722">
    <property type="component" value="Chromosome"/>
</dbReference>
<evidence type="ECO:0000313" key="11">
    <source>
        <dbReference type="EMBL" id="QTA84511.1"/>
    </source>
</evidence>
<dbReference type="GO" id="GO:0005886">
    <property type="term" value="C:plasma membrane"/>
    <property type="evidence" value="ECO:0007669"/>
    <property type="project" value="UniProtKB-SubCell"/>
</dbReference>
<dbReference type="PANTHER" id="PTHR38831">
    <property type="entry name" value="TYPE II SECRETION SYSTEM PROTEIN K"/>
    <property type="match status" value="1"/>
</dbReference>
<reference evidence="11" key="1">
    <citation type="journal article" date="2021" name="Microb. Physiol.">
        <title>Proteogenomic Insights into the Physiology of Marine, Sulfate-Reducing, Filamentous Desulfonema limicola and Desulfonema magnum.</title>
        <authorList>
            <person name="Schnaars V."/>
            <person name="Wohlbrand L."/>
            <person name="Scheve S."/>
            <person name="Hinrichs C."/>
            <person name="Reinhardt R."/>
            <person name="Rabus R."/>
        </authorList>
    </citation>
    <scope>NUCLEOTIDE SEQUENCE</scope>
    <source>
        <strain evidence="11">4be13</strain>
    </source>
</reference>
<evidence type="ECO:0000256" key="7">
    <source>
        <dbReference type="ARBA" id="ARBA00022927"/>
    </source>
</evidence>
<evidence type="ECO:0000256" key="9">
    <source>
        <dbReference type="ARBA" id="ARBA00023136"/>
    </source>
</evidence>
<dbReference type="EMBL" id="CP061800">
    <property type="protein sequence ID" value="QTA84511.1"/>
    <property type="molecule type" value="Genomic_DNA"/>
</dbReference>
<evidence type="ECO:0000256" key="2">
    <source>
        <dbReference type="ARBA" id="ARBA00007246"/>
    </source>
</evidence>
<keyword evidence="3" id="KW-0813">Transport</keyword>
<dbReference type="KEGG" id="dmm:dnm_005080"/>
<name>A0A975BFK0_9BACT</name>
<dbReference type="GO" id="GO:0009306">
    <property type="term" value="P:protein secretion"/>
    <property type="evidence" value="ECO:0007669"/>
    <property type="project" value="InterPro"/>
</dbReference>
<dbReference type="PIRSF" id="PIRSF002786">
    <property type="entry name" value="XcpX"/>
    <property type="match status" value="1"/>
</dbReference>
<evidence type="ECO:0000256" key="1">
    <source>
        <dbReference type="ARBA" id="ARBA00004533"/>
    </source>
</evidence>
<dbReference type="RefSeq" id="WP_207680970.1">
    <property type="nucleotide sequence ID" value="NZ_CP061800.1"/>
</dbReference>
<evidence type="ECO:0000256" key="8">
    <source>
        <dbReference type="ARBA" id="ARBA00022989"/>
    </source>
</evidence>
<dbReference type="SUPFAM" id="SSF47781">
    <property type="entry name" value="RuvA domain 2-like"/>
    <property type="match status" value="1"/>
</dbReference>
<gene>
    <name evidence="11" type="ORF">dnm_005080</name>
</gene>
<keyword evidence="4" id="KW-1003">Cell membrane</keyword>
<accession>A0A975BFK0</accession>
<keyword evidence="5" id="KW-0997">Cell inner membrane</keyword>
<dbReference type="InterPro" id="IPR010994">
    <property type="entry name" value="RuvA_2-like"/>
</dbReference>
<keyword evidence="7" id="KW-0653">Protein transport</keyword>
<keyword evidence="6" id="KW-0812">Transmembrane</keyword>
<evidence type="ECO:0000256" key="3">
    <source>
        <dbReference type="ARBA" id="ARBA00022448"/>
    </source>
</evidence>
<proteinExistence type="inferred from homology"/>
<comment type="similarity">
    <text evidence="2">Belongs to the GSP K family.</text>
</comment>
<feature type="domain" description="T2SS protein K first SAM-like" evidence="10">
    <location>
        <begin position="126"/>
        <end position="218"/>
    </location>
</feature>
<dbReference type="Gene3D" id="1.10.40.60">
    <property type="entry name" value="EpsJ-like"/>
    <property type="match status" value="1"/>
</dbReference>
<dbReference type="Gene3D" id="1.10.150.320">
    <property type="entry name" value="Photosystem II 12 kDa extrinsic protein"/>
    <property type="match status" value="1"/>
</dbReference>
<dbReference type="AlphaFoldDB" id="A0A975BFK0"/>
<evidence type="ECO:0000313" key="12">
    <source>
        <dbReference type="Proteomes" id="UP000663722"/>
    </source>
</evidence>
<dbReference type="PANTHER" id="PTHR38831:SF2">
    <property type="entry name" value="TYPE II SECRETION SYSTEM PROTEIN K"/>
    <property type="match status" value="1"/>
</dbReference>
<dbReference type="SUPFAM" id="SSF158544">
    <property type="entry name" value="GspK insert domain-like"/>
    <property type="match status" value="1"/>
</dbReference>
<comment type="subcellular location">
    <subcellularLocation>
        <location evidence="1">Cell inner membrane</location>
    </subcellularLocation>
</comment>
<dbReference type="InterPro" id="IPR038072">
    <property type="entry name" value="GspK_central_sf"/>
</dbReference>
<evidence type="ECO:0000256" key="6">
    <source>
        <dbReference type="ARBA" id="ARBA00022692"/>
    </source>
</evidence>
<evidence type="ECO:0000256" key="5">
    <source>
        <dbReference type="ARBA" id="ARBA00022519"/>
    </source>
</evidence>
<evidence type="ECO:0000259" key="10">
    <source>
        <dbReference type="Pfam" id="PF21687"/>
    </source>
</evidence>
<organism evidence="11 12">
    <name type="scientific">Desulfonema magnum</name>
    <dbReference type="NCBI Taxonomy" id="45655"/>
    <lineage>
        <taxon>Bacteria</taxon>
        <taxon>Pseudomonadati</taxon>
        <taxon>Thermodesulfobacteriota</taxon>
        <taxon>Desulfobacteria</taxon>
        <taxon>Desulfobacterales</taxon>
        <taxon>Desulfococcaceae</taxon>
        <taxon>Desulfonema</taxon>
    </lineage>
</organism>
<keyword evidence="8" id="KW-1133">Transmembrane helix</keyword>
<protein>
    <submittedName>
        <fullName evidence="11">Type II secretion system protein, protein K</fullName>
    </submittedName>
</protein>
<evidence type="ECO:0000256" key="4">
    <source>
        <dbReference type="ARBA" id="ARBA00022475"/>
    </source>
</evidence>
<sequence>MRYKKRHFSLFPENENGIALFLVLWVLTLLSVIVGEFCHTMRTEVNITRNFKEETQAYYIATAGVNVAIAELIKNKMTPRKPKPPDADVEAEEDEIEWRINADIPAIPFAEGQFKVQIGNESGKININKAGQRLLKMVLNRFELDDDAKAVITDSILDWRDKDNLHRLNGAEDDYYLSLPEPYECKDGNFDAIEELLLVRGITPEMFHRGLRDMVTIYGDEEQKKDGRKKSSASDKININAASLQMLSSLPEMTDDLLEKIMEHREENDFKSLSELLPIVGDEVYSAVRPFLSSSGKSLSSFFTIKSVGTTEGSTTTRGVQVLVKIDTKTKDKYRIIKWVDDIGDW</sequence>
<dbReference type="InterPro" id="IPR049031">
    <property type="entry name" value="T2SSK_SAM-like_1st"/>
</dbReference>